<protein>
    <submittedName>
        <fullName evidence="4">Multidrug efflux pump subunit AcrA (Membrane-fusion protein)</fullName>
    </submittedName>
</protein>
<keyword evidence="2" id="KW-0732">Signal</keyword>
<dbReference type="Pfam" id="PF01471">
    <property type="entry name" value="PG_binding_1"/>
    <property type="match status" value="1"/>
</dbReference>
<proteinExistence type="predicted"/>
<dbReference type="InterPro" id="IPR051909">
    <property type="entry name" value="MFP_Cation_Efflux"/>
</dbReference>
<dbReference type="EMBL" id="PVZC01000005">
    <property type="protein sequence ID" value="PRX98087.1"/>
    <property type="molecule type" value="Genomic_DNA"/>
</dbReference>
<dbReference type="GO" id="GO:0015679">
    <property type="term" value="P:plasma membrane copper ion transport"/>
    <property type="evidence" value="ECO:0007669"/>
    <property type="project" value="TreeGrafter"/>
</dbReference>
<accession>A0A2T0Q2Q8</accession>
<dbReference type="AlphaFoldDB" id="A0A2T0Q2Q8"/>
<feature type="chain" id="PRO_5015524627" evidence="2">
    <location>
        <begin position="28"/>
        <end position="352"/>
    </location>
</feature>
<dbReference type="PANTHER" id="PTHR30097:SF4">
    <property type="entry name" value="SLR6042 PROTEIN"/>
    <property type="match status" value="1"/>
</dbReference>
<sequence>MRPSKRTAVLVAVPGALLLGAASVAWAQAGTAEGEGEEQSAPSTAEVAVRDLAHTETLSGVITYDELRAIPSGRSGTVTRLPEVGETVASGEELMRIDEEPVVLVDGSVPAWRDLQYGVSDGADVRQLEEALVALGHAEESPTFPDRDWDWATSYALQEFQDETGAPVDGVASLGEIVFADGSVRIAVQEVAVGGQASAGQPVVQVSATDRIVTVELAPLDRDLVSEDMAVEVALPTGERLPGTVTEVGSTLEANAEGEDVYQVTVALEDSGAADDLALAPVSVSAVSTVAEDALTVPVTAVVGVPGGGHAVDLVGADGTTTRVPVELGAWGDGFVQVAGGVSEGDLVEVPE</sequence>
<evidence type="ECO:0000313" key="4">
    <source>
        <dbReference type="EMBL" id="PRX98087.1"/>
    </source>
</evidence>
<feature type="signal peptide" evidence="2">
    <location>
        <begin position="1"/>
        <end position="27"/>
    </location>
</feature>
<name>A0A2T0Q2Q8_9ACTN</name>
<dbReference type="InterPro" id="IPR036366">
    <property type="entry name" value="PGBDSf"/>
</dbReference>
<evidence type="ECO:0000259" key="3">
    <source>
        <dbReference type="Pfam" id="PF01471"/>
    </source>
</evidence>
<evidence type="ECO:0000256" key="2">
    <source>
        <dbReference type="SAM" id="SignalP"/>
    </source>
</evidence>
<organism evidence="4 5">
    <name type="scientific">Allonocardiopsis opalescens</name>
    <dbReference type="NCBI Taxonomy" id="1144618"/>
    <lineage>
        <taxon>Bacteria</taxon>
        <taxon>Bacillati</taxon>
        <taxon>Actinomycetota</taxon>
        <taxon>Actinomycetes</taxon>
        <taxon>Streptosporangiales</taxon>
        <taxon>Allonocardiopsis</taxon>
    </lineage>
</organism>
<comment type="caution">
    <text evidence="4">The sequence shown here is derived from an EMBL/GenBank/DDBJ whole genome shotgun (WGS) entry which is preliminary data.</text>
</comment>
<keyword evidence="1" id="KW-0813">Transport</keyword>
<feature type="domain" description="Peptidoglycan binding-like" evidence="3">
    <location>
        <begin position="122"/>
        <end position="172"/>
    </location>
</feature>
<dbReference type="GO" id="GO:0060003">
    <property type="term" value="P:copper ion export"/>
    <property type="evidence" value="ECO:0007669"/>
    <property type="project" value="TreeGrafter"/>
</dbReference>
<dbReference type="Proteomes" id="UP000237846">
    <property type="component" value="Unassembled WGS sequence"/>
</dbReference>
<evidence type="ECO:0000256" key="1">
    <source>
        <dbReference type="ARBA" id="ARBA00022448"/>
    </source>
</evidence>
<dbReference type="PANTHER" id="PTHR30097">
    <property type="entry name" value="CATION EFFLUX SYSTEM PROTEIN CUSB"/>
    <property type="match status" value="1"/>
</dbReference>
<dbReference type="InterPro" id="IPR002477">
    <property type="entry name" value="Peptidoglycan-bd-like"/>
</dbReference>
<dbReference type="RefSeq" id="WP_106248117.1">
    <property type="nucleotide sequence ID" value="NZ_PVZC01000005.1"/>
</dbReference>
<keyword evidence="5" id="KW-1185">Reference proteome</keyword>
<dbReference type="Gene3D" id="2.40.420.20">
    <property type="match status" value="1"/>
</dbReference>
<evidence type="ECO:0000313" key="5">
    <source>
        <dbReference type="Proteomes" id="UP000237846"/>
    </source>
</evidence>
<reference evidence="4 5" key="1">
    <citation type="submission" date="2018-03" db="EMBL/GenBank/DDBJ databases">
        <title>Genomic Encyclopedia of Archaeal and Bacterial Type Strains, Phase II (KMG-II): from individual species to whole genera.</title>
        <authorList>
            <person name="Goeker M."/>
        </authorList>
    </citation>
    <scope>NUCLEOTIDE SEQUENCE [LARGE SCALE GENOMIC DNA]</scope>
    <source>
        <strain evidence="4 5">DSM 45601</strain>
    </source>
</reference>
<dbReference type="OrthoDB" id="3268648at2"/>
<dbReference type="GO" id="GO:0030313">
    <property type="term" value="C:cell envelope"/>
    <property type="evidence" value="ECO:0007669"/>
    <property type="project" value="TreeGrafter"/>
</dbReference>
<dbReference type="InterPro" id="IPR036365">
    <property type="entry name" value="PGBD-like_sf"/>
</dbReference>
<gene>
    <name evidence="4" type="ORF">CLV72_105440</name>
</gene>
<dbReference type="SUPFAM" id="SSF47090">
    <property type="entry name" value="PGBD-like"/>
    <property type="match status" value="1"/>
</dbReference>
<dbReference type="Gene3D" id="1.10.101.10">
    <property type="entry name" value="PGBD-like superfamily/PGBD"/>
    <property type="match status" value="1"/>
</dbReference>